<gene>
    <name evidence="2" type="ORF">A3A74_04760</name>
</gene>
<sequence length="64" mass="7111">MKLNQAFIISLSDWLINVSAGWFGAAFIFPAFSKVSKKVNIWLLIMNIGFAIFSFGLGVSLKLK</sequence>
<dbReference type="Proteomes" id="UP000179270">
    <property type="component" value="Unassembled WGS sequence"/>
</dbReference>
<protein>
    <submittedName>
        <fullName evidence="2">Uncharacterized protein</fullName>
    </submittedName>
</protein>
<name>A0A1F7IFJ4_9BACT</name>
<dbReference type="STRING" id="1802055.A3A74_04760"/>
<dbReference type="EMBL" id="MGAF01000010">
    <property type="protein sequence ID" value="OGK42121.1"/>
    <property type="molecule type" value="Genomic_DNA"/>
</dbReference>
<keyword evidence="1" id="KW-0472">Membrane</keyword>
<reference evidence="2 3" key="1">
    <citation type="journal article" date="2016" name="Nat. Commun.">
        <title>Thousands of microbial genomes shed light on interconnected biogeochemical processes in an aquifer system.</title>
        <authorList>
            <person name="Anantharaman K."/>
            <person name="Brown C.T."/>
            <person name="Hug L.A."/>
            <person name="Sharon I."/>
            <person name="Castelle C.J."/>
            <person name="Probst A.J."/>
            <person name="Thomas B.C."/>
            <person name="Singh A."/>
            <person name="Wilkins M.J."/>
            <person name="Karaoz U."/>
            <person name="Brodie E.L."/>
            <person name="Williams K.H."/>
            <person name="Hubbard S.S."/>
            <person name="Banfield J.F."/>
        </authorList>
    </citation>
    <scope>NUCLEOTIDE SEQUENCE [LARGE SCALE GENOMIC DNA]</scope>
</reference>
<feature type="transmembrane region" description="Helical" evidence="1">
    <location>
        <begin position="6"/>
        <end position="29"/>
    </location>
</feature>
<feature type="transmembrane region" description="Helical" evidence="1">
    <location>
        <begin position="41"/>
        <end position="61"/>
    </location>
</feature>
<organism evidence="2 3">
    <name type="scientific">Candidatus Roizmanbacteria bacterium RIFCSPLOWO2_01_FULL_35_13</name>
    <dbReference type="NCBI Taxonomy" id="1802055"/>
    <lineage>
        <taxon>Bacteria</taxon>
        <taxon>Candidatus Roizmaniibacteriota</taxon>
    </lineage>
</organism>
<evidence type="ECO:0000256" key="1">
    <source>
        <dbReference type="SAM" id="Phobius"/>
    </source>
</evidence>
<accession>A0A1F7IFJ4</accession>
<comment type="caution">
    <text evidence="2">The sequence shown here is derived from an EMBL/GenBank/DDBJ whole genome shotgun (WGS) entry which is preliminary data.</text>
</comment>
<keyword evidence="1" id="KW-1133">Transmembrane helix</keyword>
<evidence type="ECO:0000313" key="3">
    <source>
        <dbReference type="Proteomes" id="UP000179270"/>
    </source>
</evidence>
<proteinExistence type="predicted"/>
<evidence type="ECO:0000313" key="2">
    <source>
        <dbReference type="EMBL" id="OGK42121.1"/>
    </source>
</evidence>
<keyword evidence="1" id="KW-0812">Transmembrane</keyword>
<dbReference type="AlphaFoldDB" id="A0A1F7IFJ4"/>